<organism evidence="2 3">
    <name type="scientific">Eumeta variegata</name>
    <name type="common">Bagworm moth</name>
    <name type="synonym">Eumeta japonica</name>
    <dbReference type="NCBI Taxonomy" id="151549"/>
    <lineage>
        <taxon>Eukaryota</taxon>
        <taxon>Metazoa</taxon>
        <taxon>Ecdysozoa</taxon>
        <taxon>Arthropoda</taxon>
        <taxon>Hexapoda</taxon>
        <taxon>Insecta</taxon>
        <taxon>Pterygota</taxon>
        <taxon>Neoptera</taxon>
        <taxon>Endopterygota</taxon>
        <taxon>Lepidoptera</taxon>
        <taxon>Glossata</taxon>
        <taxon>Ditrysia</taxon>
        <taxon>Tineoidea</taxon>
        <taxon>Psychidae</taxon>
        <taxon>Oiketicinae</taxon>
        <taxon>Eumeta</taxon>
    </lineage>
</organism>
<evidence type="ECO:0000313" key="3">
    <source>
        <dbReference type="Proteomes" id="UP000299102"/>
    </source>
</evidence>
<dbReference type="AlphaFoldDB" id="A0A4C1XU35"/>
<gene>
    <name evidence="2" type="ORF">EVAR_48400_1</name>
</gene>
<evidence type="ECO:0000313" key="2">
    <source>
        <dbReference type="EMBL" id="GBP65699.1"/>
    </source>
</evidence>
<protein>
    <submittedName>
        <fullName evidence="2">Uncharacterized protein</fullName>
    </submittedName>
</protein>
<comment type="caution">
    <text evidence="2">The sequence shown here is derived from an EMBL/GenBank/DDBJ whole genome shotgun (WGS) entry which is preliminary data.</text>
</comment>
<proteinExistence type="predicted"/>
<sequence length="112" mass="11848">MQMKAGGAAPAAAPRGPATPRSNLRPLYSNLAHALTHRSRAARRSRVINAREQTSLAFDARFAKLAAAPPASSLEAPSNNSRYINVNSASSCKWTSSKSIACSKNEVVGVKK</sequence>
<dbReference type="Proteomes" id="UP000299102">
    <property type="component" value="Unassembled WGS sequence"/>
</dbReference>
<accession>A0A4C1XU35</accession>
<reference evidence="2 3" key="1">
    <citation type="journal article" date="2019" name="Commun. Biol.">
        <title>The bagworm genome reveals a unique fibroin gene that provides high tensile strength.</title>
        <authorList>
            <person name="Kono N."/>
            <person name="Nakamura H."/>
            <person name="Ohtoshi R."/>
            <person name="Tomita M."/>
            <person name="Numata K."/>
            <person name="Arakawa K."/>
        </authorList>
    </citation>
    <scope>NUCLEOTIDE SEQUENCE [LARGE SCALE GENOMIC DNA]</scope>
</reference>
<feature type="region of interest" description="Disordered" evidence="1">
    <location>
        <begin position="1"/>
        <end position="25"/>
    </location>
</feature>
<evidence type="ECO:0000256" key="1">
    <source>
        <dbReference type="SAM" id="MobiDB-lite"/>
    </source>
</evidence>
<name>A0A4C1XU35_EUMVA</name>
<dbReference type="EMBL" id="BGZK01000937">
    <property type="protein sequence ID" value="GBP65699.1"/>
    <property type="molecule type" value="Genomic_DNA"/>
</dbReference>
<feature type="compositionally biased region" description="Low complexity" evidence="1">
    <location>
        <begin position="1"/>
        <end position="18"/>
    </location>
</feature>
<keyword evidence="3" id="KW-1185">Reference proteome</keyword>